<dbReference type="AlphaFoldDB" id="A0AAD9K0X1"/>
<sequence>MVDRNKLNSILEFTYISSTISSNGCIGDEIQRRMAKPGASFGRLRQRLWNNHHVSYTEPRPGRQVKKLQAFMMRHLRPIMRITWMDKVINKDILERTGLPSRGDLMIRKNLRWTEHLMRPKEIIYSQLSSGLWFKDTIKRNLKLRDIKTDSWTSRSQQRDKWAAIIKRRKRQRKRDTPDDNTARRDVQRDRRQHVSSRRTTGHRRDADSSIDLSRSTRAGSTASLSQRDQETSLSSGDVYETIAPEQAQAPAVYARLDQPGQSVYQVLDHGPRAPSRSVYDRPSEYAQLDRPSLEQSRSVYATIPTDQGGSRAPSKHRRVYRPMQAKSRRQ</sequence>
<evidence type="ECO:0000313" key="3">
    <source>
        <dbReference type="Proteomes" id="UP001209878"/>
    </source>
</evidence>
<feature type="compositionally biased region" description="Basic residues" evidence="1">
    <location>
        <begin position="314"/>
        <end position="331"/>
    </location>
</feature>
<protein>
    <submittedName>
        <fullName evidence="2">Uncharacterized protein</fullName>
    </submittedName>
</protein>
<feature type="region of interest" description="Disordered" evidence="1">
    <location>
        <begin position="270"/>
        <end position="331"/>
    </location>
</feature>
<dbReference type="EMBL" id="JAODUO010001498">
    <property type="protein sequence ID" value="KAK2162841.1"/>
    <property type="molecule type" value="Genomic_DNA"/>
</dbReference>
<name>A0AAD9K0X1_RIDPI</name>
<feature type="compositionally biased region" description="Basic and acidic residues" evidence="1">
    <location>
        <begin position="175"/>
        <end position="190"/>
    </location>
</feature>
<evidence type="ECO:0000313" key="2">
    <source>
        <dbReference type="EMBL" id="KAK2162841.1"/>
    </source>
</evidence>
<feature type="compositionally biased region" description="Polar residues" evidence="1">
    <location>
        <begin position="294"/>
        <end position="309"/>
    </location>
</feature>
<dbReference type="Proteomes" id="UP001209878">
    <property type="component" value="Unassembled WGS sequence"/>
</dbReference>
<feature type="region of interest" description="Disordered" evidence="1">
    <location>
        <begin position="167"/>
        <end position="238"/>
    </location>
</feature>
<evidence type="ECO:0000256" key="1">
    <source>
        <dbReference type="SAM" id="MobiDB-lite"/>
    </source>
</evidence>
<feature type="compositionally biased region" description="Basic residues" evidence="1">
    <location>
        <begin position="191"/>
        <end position="202"/>
    </location>
</feature>
<keyword evidence="3" id="KW-1185">Reference proteome</keyword>
<feature type="compositionally biased region" description="Polar residues" evidence="1">
    <location>
        <begin position="211"/>
        <end position="236"/>
    </location>
</feature>
<organism evidence="2 3">
    <name type="scientific">Ridgeia piscesae</name>
    <name type="common">Tubeworm</name>
    <dbReference type="NCBI Taxonomy" id="27915"/>
    <lineage>
        <taxon>Eukaryota</taxon>
        <taxon>Metazoa</taxon>
        <taxon>Spiralia</taxon>
        <taxon>Lophotrochozoa</taxon>
        <taxon>Annelida</taxon>
        <taxon>Polychaeta</taxon>
        <taxon>Sedentaria</taxon>
        <taxon>Canalipalpata</taxon>
        <taxon>Sabellida</taxon>
        <taxon>Siboglinidae</taxon>
        <taxon>Ridgeia</taxon>
    </lineage>
</organism>
<accession>A0AAD9K0X1</accession>
<gene>
    <name evidence="2" type="ORF">NP493_1501g01088</name>
</gene>
<comment type="caution">
    <text evidence="2">The sequence shown here is derived from an EMBL/GenBank/DDBJ whole genome shotgun (WGS) entry which is preliminary data.</text>
</comment>
<proteinExistence type="predicted"/>
<reference evidence="2" key="1">
    <citation type="journal article" date="2023" name="Mol. Biol. Evol.">
        <title>Third-Generation Sequencing Reveals the Adaptive Role of the Epigenome in Three Deep-Sea Polychaetes.</title>
        <authorList>
            <person name="Perez M."/>
            <person name="Aroh O."/>
            <person name="Sun Y."/>
            <person name="Lan Y."/>
            <person name="Juniper S.K."/>
            <person name="Young C.R."/>
            <person name="Angers B."/>
            <person name="Qian P.Y."/>
        </authorList>
    </citation>
    <scope>NUCLEOTIDE SEQUENCE</scope>
    <source>
        <strain evidence="2">R07B-5</strain>
    </source>
</reference>